<keyword evidence="8" id="KW-1185">Reference proteome</keyword>
<evidence type="ECO:0000313" key="9">
    <source>
        <dbReference type="RefSeq" id="XP_038987426.1"/>
    </source>
</evidence>
<reference evidence="8" key="1">
    <citation type="journal article" date="2019" name="Nat. Commun.">
        <title>Genome-wide association mapping of date palm fruit traits.</title>
        <authorList>
            <person name="Hazzouri K.M."/>
            <person name="Gros-Balthazard M."/>
            <person name="Flowers J.M."/>
            <person name="Copetti D."/>
            <person name="Lemansour A."/>
            <person name="Lebrun M."/>
            <person name="Masmoudi K."/>
            <person name="Ferrand S."/>
            <person name="Dhar M.I."/>
            <person name="Fresquez Z.A."/>
            <person name="Rosas U."/>
            <person name="Zhang J."/>
            <person name="Talag J."/>
            <person name="Lee S."/>
            <person name="Kudrna D."/>
            <person name="Powell R.F."/>
            <person name="Leitch I.J."/>
            <person name="Krueger R.R."/>
            <person name="Wing R.A."/>
            <person name="Amiri K.M.A."/>
            <person name="Purugganan M.D."/>
        </authorList>
    </citation>
    <scope>NUCLEOTIDE SEQUENCE [LARGE SCALE GENOMIC DNA]</scope>
    <source>
        <strain evidence="8">cv. Khalas</strain>
    </source>
</reference>
<evidence type="ECO:0000256" key="4">
    <source>
        <dbReference type="ARBA" id="ARBA00022475"/>
    </source>
</evidence>
<dbReference type="GO" id="GO:0005886">
    <property type="term" value="C:plasma membrane"/>
    <property type="evidence" value="ECO:0007669"/>
    <property type="project" value="UniProtKB-SubCell"/>
</dbReference>
<evidence type="ECO:0000256" key="6">
    <source>
        <dbReference type="ARBA" id="ARBA00023294"/>
    </source>
</evidence>
<sequence length="344" mass="36321">MEWWERPPSRRGRNKPSFSSSLLDAIYRSIDESDGGGGGPPPDGRKGGAPDPFFSYSSSATAAARKKQSADELRWTAAAVSDRAVIRRGSGGDYNRRIVTHASSSSDSSSYGGCSSSSEAESAAAYYSAGVKPVHSDRMRSGPEVPPEKKKGGSIRSRLRDLRKGRAPTSPGARLASFLNTLFAAVGSPKKPKIAAPPPLESACSSASSYSRSCLSKTPSSRGRRKPPPAAAAAEGGKRSVRFCPVSVVVGEDCRPCGRKCLHDADLAAAAVAGPLPPPAVARRVEELLRGLEREEEEGAISDSSSDLFELENLTGIGRYRNELPVYETTDMGTNHAIARGLAV</sequence>
<proteinExistence type="inferred from homology"/>
<feature type="compositionally biased region" description="Low complexity" evidence="7">
    <location>
        <begin position="201"/>
        <end position="221"/>
    </location>
</feature>
<feature type="compositionally biased region" description="Basic and acidic residues" evidence="7">
    <location>
        <begin position="134"/>
        <end position="151"/>
    </location>
</feature>
<evidence type="ECO:0000256" key="3">
    <source>
        <dbReference type="ARBA" id="ARBA00022448"/>
    </source>
</evidence>
<evidence type="ECO:0000256" key="5">
    <source>
        <dbReference type="ARBA" id="ARBA00023136"/>
    </source>
</evidence>
<dbReference type="OrthoDB" id="680041at2759"/>
<accession>A0A8B9AL21</accession>
<dbReference type="Proteomes" id="UP000228380">
    <property type="component" value="Chromosome 11"/>
</dbReference>
<evidence type="ECO:0000256" key="7">
    <source>
        <dbReference type="SAM" id="MobiDB-lite"/>
    </source>
</evidence>
<keyword evidence="3" id="KW-0813">Transport</keyword>
<dbReference type="PANTHER" id="PTHR33541:SF28">
    <property type="entry name" value="PROTEIN BIG GRAIN 1-LIKE A"/>
    <property type="match status" value="1"/>
</dbReference>
<comment type="similarity">
    <text evidence="2">Belongs to the BIG GRAIN 1 (BG1) plant protein family.</text>
</comment>
<feature type="compositionally biased region" description="Low complexity" evidence="7">
    <location>
        <begin position="49"/>
        <end position="60"/>
    </location>
</feature>
<comment type="subcellular location">
    <subcellularLocation>
        <location evidence="1">Cell membrane</location>
    </subcellularLocation>
</comment>
<name>A0A8B9AL21_PHODC</name>
<dbReference type="KEGG" id="pda:103703397"/>
<dbReference type="InterPro" id="IPR039621">
    <property type="entry name" value="BG1-like"/>
</dbReference>
<keyword evidence="4" id="KW-1003">Cell membrane</keyword>
<dbReference type="GeneID" id="103703397"/>
<organism evidence="8 9">
    <name type="scientific">Phoenix dactylifera</name>
    <name type="common">Date palm</name>
    <dbReference type="NCBI Taxonomy" id="42345"/>
    <lineage>
        <taxon>Eukaryota</taxon>
        <taxon>Viridiplantae</taxon>
        <taxon>Streptophyta</taxon>
        <taxon>Embryophyta</taxon>
        <taxon>Tracheophyta</taxon>
        <taxon>Spermatophyta</taxon>
        <taxon>Magnoliopsida</taxon>
        <taxon>Liliopsida</taxon>
        <taxon>Arecaceae</taxon>
        <taxon>Coryphoideae</taxon>
        <taxon>Phoeniceae</taxon>
        <taxon>Phoenix</taxon>
    </lineage>
</organism>
<dbReference type="PANTHER" id="PTHR33541">
    <property type="entry name" value="PROTEIN BIG GRAIN 1-LIKE A-RELATED"/>
    <property type="match status" value="1"/>
</dbReference>
<feature type="region of interest" description="Disordered" evidence="7">
    <location>
        <begin position="29"/>
        <end position="60"/>
    </location>
</feature>
<feature type="region of interest" description="Disordered" evidence="7">
    <location>
        <begin position="132"/>
        <end position="173"/>
    </location>
</feature>
<feature type="region of interest" description="Disordered" evidence="7">
    <location>
        <begin position="190"/>
        <end position="236"/>
    </location>
</feature>
<keyword evidence="6" id="KW-0927">Auxin signaling pathway</keyword>
<reference evidence="9" key="2">
    <citation type="submission" date="2025-08" db="UniProtKB">
        <authorList>
            <consortium name="RefSeq"/>
        </authorList>
    </citation>
    <scope>IDENTIFICATION</scope>
    <source>
        <tissue evidence="9">Young leaves</tissue>
    </source>
</reference>
<gene>
    <name evidence="9" type="primary">LOC103703397</name>
</gene>
<keyword evidence="5" id="KW-0472">Membrane</keyword>
<protein>
    <submittedName>
        <fullName evidence="9">Protein BIG GRAIN 1-like</fullName>
    </submittedName>
</protein>
<dbReference type="AlphaFoldDB" id="A0A8B9AL21"/>
<dbReference type="RefSeq" id="XP_038987426.1">
    <property type="nucleotide sequence ID" value="XM_039131498.1"/>
</dbReference>
<feature type="region of interest" description="Disordered" evidence="7">
    <location>
        <begin position="89"/>
        <end position="117"/>
    </location>
</feature>
<dbReference type="GO" id="GO:0009734">
    <property type="term" value="P:auxin-activated signaling pathway"/>
    <property type="evidence" value="ECO:0007669"/>
    <property type="project" value="UniProtKB-KW"/>
</dbReference>
<evidence type="ECO:0000313" key="8">
    <source>
        <dbReference type="Proteomes" id="UP000228380"/>
    </source>
</evidence>
<evidence type="ECO:0000256" key="1">
    <source>
        <dbReference type="ARBA" id="ARBA00004236"/>
    </source>
</evidence>
<feature type="compositionally biased region" description="Low complexity" evidence="7">
    <location>
        <begin position="102"/>
        <end position="117"/>
    </location>
</feature>
<evidence type="ECO:0000256" key="2">
    <source>
        <dbReference type="ARBA" id="ARBA00010067"/>
    </source>
</evidence>